<dbReference type="PANTHER" id="PTHR48086:SF7">
    <property type="entry name" value="SODIUM-SOLUTE SYMPORTER-RELATED"/>
    <property type="match status" value="1"/>
</dbReference>
<name>A0A7V3ZX29_UNCW3</name>
<evidence type="ECO:0000313" key="9">
    <source>
        <dbReference type="EMBL" id="HGL17016.1"/>
    </source>
</evidence>
<feature type="transmembrane region" description="Helical" evidence="8">
    <location>
        <begin position="394"/>
        <end position="412"/>
    </location>
</feature>
<comment type="similarity">
    <text evidence="2 7">Belongs to the sodium:solute symporter (SSF) (TC 2.A.21) family.</text>
</comment>
<accession>A0A7V3ZX29</accession>
<dbReference type="EMBL" id="DTDJ01000014">
    <property type="protein sequence ID" value="HGL17016.1"/>
    <property type="molecule type" value="Genomic_DNA"/>
</dbReference>
<dbReference type="Pfam" id="PF00474">
    <property type="entry name" value="SSF"/>
    <property type="match status" value="1"/>
</dbReference>
<feature type="transmembrane region" description="Helical" evidence="8">
    <location>
        <begin position="36"/>
        <end position="55"/>
    </location>
</feature>
<dbReference type="InterPro" id="IPR001734">
    <property type="entry name" value="Na/solute_symporter"/>
</dbReference>
<keyword evidence="3" id="KW-0813">Transport</keyword>
<feature type="transmembrane region" description="Helical" evidence="8">
    <location>
        <begin position="75"/>
        <end position="94"/>
    </location>
</feature>
<comment type="caution">
    <text evidence="9">The sequence shown here is derived from an EMBL/GenBank/DDBJ whole genome shotgun (WGS) entry which is preliminary data.</text>
</comment>
<feature type="transmembrane region" description="Helical" evidence="8">
    <location>
        <begin position="424"/>
        <end position="443"/>
    </location>
</feature>
<keyword evidence="4 8" id="KW-0812">Transmembrane</keyword>
<dbReference type="InterPro" id="IPR038377">
    <property type="entry name" value="Na/Glc_symporter_sf"/>
</dbReference>
<evidence type="ECO:0000256" key="8">
    <source>
        <dbReference type="SAM" id="Phobius"/>
    </source>
</evidence>
<proteinExistence type="inferred from homology"/>
<feature type="transmembrane region" description="Helical" evidence="8">
    <location>
        <begin position="6"/>
        <end position="24"/>
    </location>
</feature>
<dbReference type="GO" id="GO:0022857">
    <property type="term" value="F:transmembrane transporter activity"/>
    <property type="evidence" value="ECO:0007669"/>
    <property type="project" value="InterPro"/>
</dbReference>
<evidence type="ECO:0000256" key="2">
    <source>
        <dbReference type="ARBA" id="ARBA00006434"/>
    </source>
</evidence>
<evidence type="ECO:0000256" key="1">
    <source>
        <dbReference type="ARBA" id="ARBA00004141"/>
    </source>
</evidence>
<protein>
    <submittedName>
        <fullName evidence="9">Sodium:solute symporter family protein</fullName>
    </submittedName>
</protein>
<feature type="transmembrane region" description="Helical" evidence="8">
    <location>
        <begin position="115"/>
        <end position="136"/>
    </location>
</feature>
<feature type="transmembrane region" description="Helical" evidence="8">
    <location>
        <begin position="313"/>
        <end position="343"/>
    </location>
</feature>
<dbReference type="Gene3D" id="1.20.1730.10">
    <property type="entry name" value="Sodium/glucose cotransporter"/>
    <property type="match status" value="1"/>
</dbReference>
<evidence type="ECO:0000256" key="7">
    <source>
        <dbReference type="RuleBase" id="RU362091"/>
    </source>
</evidence>
<evidence type="ECO:0000256" key="5">
    <source>
        <dbReference type="ARBA" id="ARBA00022989"/>
    </source>
</evidence>
<evidence type="ECO:0000256" key="4">
    <source>
        <dbReference type="ARBA" id="ARBA00022692"/>
    </source>
</evidence>
<dbReference type="GO" id="GO:0005886">
    <property type="term" value="C:plasma membrane"/>
    <property type="evidence" value="ECO:0007669"/>
    <property type="project" value="TreeGrafter"/>
</dbReference>
<evidence type="ECO:0000256" key="6">
    <source>
        <dbReference type="ARBA" id="ARBA00023136"/>
    </source>
</evidence>
<dbReference type="AlphaFoldDB" id="A0A7V3ZX29"/>
<dbReference type="CDD" id="cd10322">
    <property type="entry name" value="SLC5sbd"/>
    <property type="match status" value="1"/>
</dbReference>
<feature type="transmembrane region" description="Helical" evidence="8">
    <location>
        <begin position="231"/>
        <end position="254"/>
    </location>
</feature>
<reference evidence="9" key="1">
    <citation type="journal article" date="2020" name="mSystems">
        <title>Genome- and Community-Level Interaction Insights into Carbon Utilization and Element Cycling Functions of Hydrothermarchaeota in Hydrothermal Sediment.</title>
        <authorList>
            <person name="Zhou Z."/>
            <person name="Liu Y."/>
            <person name="Xu W."/>
            <person name="Pan J."/>
            <person name="Luo Z.H."/>
            <person name="Li M."/>
        </authorList>
    </citation>
    <scope>NUCLEOTIDE SEQUENCE [LARGE SCALE GENOMIC DNA]</scope>
    <source>
        <strain evidence="9">SpSt-69</strain>
    </source>
</reference>
<keyword evidence="5 8" id="KW-1133">Transmembrane helix</keyword>
<sequence length="479" mass="51570">MHFTTQFIIVFVYFVIVLIVGLLAQKLAKSGTDYLIAGRNLGLWLCTVVVVGEWLGGMSTIGVSERAYVTGISSAWYNISTSVGMALFGFLLAKHYRKNHVYTVSEMIEKLYSKSVRTVSAIAFLFAYIILGYAQIQTVGSVLASTLNMRFSDGVILGGLIVTIYVTAGGFWSITLTNVIHTFLLYFSIISTFIIGLVKIGGYSGLFAALAEAGKNPAVYKSPLGVGLNQVLGWIIGGMFGAFAAQASIQPVFAAKDEKTAKNASLLSALLIFPTGILTATLGMIAATGKFANVPNPKQALPSLLMSPSFVPAWFGGIALAGILAAILSTIAPVMFAISTILVKDIYHNIIHKEADEQRLLKVSRWFTLVVGLLLIPLAVYLKGFVLDTGYISYAIRGAAAVIVLAGVYWVVKGKRIPTSNAANVAMILGTIVAIAFPVIKYFKPDFNFDKNLWAIGTALLSVVFVTFVERVILNKENK</sequence>
<dbReference type="PROSITE" id="PS50283">
    <property type="entry name" value="NA_SOLUT_SYMP_3"/>
    <property type="match status" value="1"/>
</dbReference>
<feature type="transmembrane region" description="Helical" evidence="8">
    <location>
        <begin position="156"/>
        <end position="176"/>
    </location>
</feature>
<keyword evidence="6 8" id="KW-0472">Membrane</keyword>
<feature type="transmembrane region" description="Helical" evidence="8">
    <location>
        <begin position="363"/>
        <end position="382"/>
    </location>
</feature>
<feature type="transmembrane region" description="Helical" evidence="8">
    <location>
        <begin position="183"/>
        <end position="211"/>
    </location>
</feature>
<feature type="transmembrane region" description="Helical" evidence="8">
    <location>
        <begin position="266"/>
        <end position="287"/>
    </location>
</feature>
<evidence type="ECO:0000256" key="3">
    <source>
        <dbReference type="ARBA" id="ARBA00022448"/>
    </source>
</evidence>
<organism evidence="9">
    <name type="scientific">candidate division WOR-3 bacterium</name>
    <dbReference type="NCBI Taxonomy" id="2052148"/>
    <lineage>
        <taxon>Bacteria</taxon>
        <taxon>Bacteria division WOR-3</taxon>
    </lineage>
</organism>
<dbReference type="InterPro" id="IPR050277">
    <property type="entry name" value="Sodium:Solute_Symporter"/>
</dbReference>
<dbReference type="PANTHER" id="PTHR48086">
    <property type="entry name" value="SODIUM/PROLINE SYMPORTER-RELATED"/>
    <property type="match status" value="1"/>
</dbReference>
<feature type="transmembrane region" description="Helical" evidence="8">
    <location>
        <begin position="455"/>
        <end position="474"/>
    </location>
</feature>
<comment type="subcellular location">
    <subcellularLocation>
        <location evidence="1">Membrane</location>
        <topology evidence="1">Multi-pass membrane protein</topology>
    </subcellularLocation>
</comment>
<gene>
    <name evidence="9" type="ORF">ENU66_01560</name>
</gene>